<evidence type="ECO:0000256" key="2">
    <source>
        <dbReference type="ARBA" id="ARBA00022475"/>
    </source>
</evidence>
<feature type="domain" description="RsgI N-terminal anti-sigma" evidence="8">
    <location>
        <begin position="2"/>
        <end position="50"/>
    </location>
</feature>
<comment type="caution">
    <text evidence="9">The sequence shown here is derived from an EMBL/GenBank/DDBJ whole genome shotgun (WGS) entry which is preliminary data.</text>
</comment>
<dbReference type="AlphaFoldDB" id="A0A2N5HBB6"/>
<sequence>MKKGIIMEIDDVFLTLLTPEGEFLRTKKQDQIYSLGEEIHFFPMANFQTKKSFFLLKNILSPKTIGSVLAALIILFGSLIPMHQNNKAYAYMSIDANSSIELGVNKKMQVVELTGFNKEGQKVIAKLKNWKKKDVSKITKSILAEIQHASGVKNEPVILSTVRVKEQDEHSEKELQKNIAEIKALASKEEMELTVLKATQADREKAHNLGISTGKYQEDKHQPLQKEEPKNINVNQKPNIIQKPNANLKQNANLIQNANQKQNIVTTPKSVVIPPGQQKKNEDKHVAKPVIGKPVNSKIAPVVKEMAPGQIKKFENQSHPKQGYTKPKTQPNTQHQTHQEIHVNSQNHSNGKGGLANQKSNNQKDQQNKSQKNK</sequence>
<gene>
    <name evidence="9" type="ORF">CVD27_16605</name>
</gene>
<proteinExistence type="predicted"/>
<dbReference type="InterPro" id="IPR024449">
    <property type="entry name" value="Anti-sigma_RsgI_N"/>
</dbReference>
<feature type="compositionally biased region" description="Low complexity" evidence="6">
    <location>
        <begin position="357"/>
        <end position="374"/>
    </location>
</feature>
<dbReference type="GO" id="GO:0005886">
    <property type="term" value="C:plasma membrane"/>
    <property type="evidence" value="ECO:0007669"/>
    <property type="project" value="UniProtKB-SubCell"/>
</dbReference>
<keyword evidence="2" id="KW-1003">Cell membrane</keyword>
<feature type="transmembrane region" description="Helical" evidence="7">
    <location>
        <begin position="60"/>
        <end position="80"/>
    </location>
</feature>
<dbReference type="RefSeq" id="WP_101649011.1">
    <property type="nucleotide sequence ID" value="NZ_PGVE01000064.1"/>
</dbReference>
<dbReference type="InterPro" id="IPR055431">
    <property type="entry name" value="RsgI_M"/>
</dbReference>
<evidence type="ECO:0000256" key="7">
    <source>
        <dbReference type="SAM" id="Phobius"/>
    </source>
</evidence>
<evidence type="ECO:0000256" key="4">
    <source>
        <dbReference type="ARBA" id="ARBA00022989"/>
    </source>
</evidence>
<evidence type="ECO:0000313" key="10">
    <source>
        <dbReference type="Proteomes" id="UP000234950"/>
    </source>
</evidence>
<protein>
    <recommendedName>
        <fullName evidence="8">RsgI N-terminal anti-sigma domain-containing protein</fullName>
    </recommendedName>
</protein>
<keyword evidence="3 7" id="KW-0812">Transmembrane</keyword>
<dbReference type="OrthoDB" id="9800626at2"/>
<evidence type="ECO:0000259" key="8">
    <source>
        <dbReference type="PROSITE" id="PS51849"/>
    </source>
</evidence>
<feature type="region of interest" description="Disordered" evidence="6">
    <location>
        <begin position="266"/>
        <end position="374"/>
    </location>
</feature>
<name>A0A2N5HBB6_9BACI</name>
<accession>A0A2N5HBB6</accession>
<evidence type="ECO:0000256" key="1">
    <source>
        <dbReference type="ARBA" id="ARBA00004162"/>
    </source>
</evidence>
<reference evidence="9 10" key="1">
    <citation type="submission" date="2017-11" db="EMBL/GenBank/DDBJ databases">
        <title>Comparitive Functional Genomics of Dry Heat Resistant strains isolated from the Viking Spacecraft.</title>
        <authorList>
            <person name="Seuylemezian A."/>
            <person name="Cooper K."/>
            <person name="Vaishampayan P."/>
        </authorList>
    </citation>
    <scope>NUCLEOTIDE SEQUENCE [LARGE SCALE GENOMIC DNA]</scope>
    <source>
        <strain evidence="9 10">V32-6</strain>
    </source>
</reference>
<keyword evidence="10" id="KW-1185">Reference proteome</keyword>
<evidence type="ECO:0000256" key="3">
    <source>
        <dbReference type="ARBA" id="ARBA00022692"/>
    </source>
</evidence>
<evidence type="ECO:0000256" key="5">
    <source>
        <dbReference type="ARBA" id="ARBA00023136"/>
    </source>
</evidence>
<dbReference type="Pfam" id="PF23750">
    <property type="entry name" value="RsgI_M"/>
    <property type="match status" value="1"/>
</dbReference>
<keyword evidence="5 7" id="KW-0472">Membrane</keyword>
<evidence type="ECO:0000313" key="9">
    <source>
        <dbReference type="EMBL" id="PLS02813.1"/>
    </source>
</evidence>
<comment type="subcellular location">
    <subcellularLocation>
        <location evidence="1">Cell membrane</location>
        <topology evidence="1">Single-pass membrane protein</topology>
    </subcellularLocation>
</comment>
<dbReference type="Proteomes" id="UP000234950">
    <property type="component" value="Unassembled WGS sequence"/>
</dbReference>
<keyword evidence="4 7" id="KW-1133">Transmembrane helix</keyword>
<feature type="compositionally biased region" description="Polar residues" evidence="6">
    <location>
        <begin position="327"/>
        <end position="350"/>
    </location>
</feature>
<evidence type="ECO:0000256" key="6">
    <source>
        <dbReference type="SAM" id="MobiDB-lite"/>
    </source>
</evidence>
<dbReference type="EMBL" id="PGVE01000064">
    <property type="protein sequence ID" value="PLS02813.1"/>
    <property type="molecule type" value="Genomic_DNA"/>
</dbReference>
<dbReference type="Pfam" id="PF12791">
    <property type="entry name" value="RsgI_N"/>
    <property type="match status" value="1"/>
</dbReference>
<dbReference type="PROSITE" id="PS51849">
    <property type="entry name" value="RSGI_N"/>
    <property type="match status" value="1"/>
</dbReference>
<organism evidence="9 10">
    <name type="scientific">Neobacillus cucumis</name>
    <dbReference type="NCBI Taxonomy" id="1740721"/>
    <lineage>
        <taxon>Bacteria</taxon>
        <taxon>Bacillati</taxon>
        <taxon>Bacillota</taxon>
        <taxon>Bacilli</taxon>
        <taxon>Bacillales</taxon>
        <taxon>Bacillaceae</taxon>
        <taxon>Neobacillus</taxon>
    </lineage>
</organism>